<proteinExistence type="predicted"/>
<protein>
    <submittedName>
        <fullName evidence="1">Uncharacterized protein</fullName>
    </submittedName>
</protein>
<organism evidence="1 2">
    <name type="scientific">Pegethrix bostrychoides GSE-TBD4-15B</name>
    <dbReference type="NCBI Taxonomy" id="2839662"/>
    <lineage>
        <taxon>Bacteria</taxon>
        <taxon>Bacillati</taxon>
        <taxon>Cyanobacteriota</taxon>
        <taxon>Cyanophyceae</taxon>
        <taxon>Oculatellales</taxon>
        <taxon>Oculatellaceae</taxon>
        <taxon>Pegethrix</taxon>
    </lineage>
</organism>
<evidence type="ECO:0000313" key="1">
    <source>
        <dbReference type="EMBL" id="MBW4466405.1"/>
    </source>
</evidence>
<reference evidence="1" key="1">
    <citation type="submission" date="2021-05" db="EMBL/GenBank/DDBJ databases">
        <authorList>
            <person name="Pietrasiak N."/>
            <person name="Ward R."/>
            <person name="Stajich J.E."/>
            <person name="Kurbessoian T."/>
        </authorList>
    </citation>
    <scope>NUCLEOTIDE SEQUENCE</scope>
    <source>
        <strain evidence="1">GSE-TBD4-15B</strain>
    </source>
</reference>
<evidence type="ECO:0000313" key="2">
    <source>
        <dbReference type="Proteomes" id="UP000707356"/>
    </source>
</evidence>
<dbReference type="AlphaFoldDB" id="A0A951PBZ9"/>
<dbReference type="EMBL" id="JAHHHV010000068">
    <property type="protein sequence ID" value="MBW4466405.1"/>
    <property type="molecule type" value="Genomic_DNA"/>
</dbReference>
<reference evidence="1" key="2">
    <citation type="journal article" date="2022" name="Microbiol. Resour. Announc.">
        <title>Metagenome Sequencing to Explore Phylogenomics of Terrestrial Cyanobacteria.</title>
        <authorList>
            <person name="Ward R.D."/>
            <person name="Stajich J.E."/>
            <person name="Johansen J.R."/>
            <person name="Huntemann M."/>
            <person name="Clum A."/>
            <person name="Foster B."/>
            <person name="Foster B."/>
            <person name="Roux S."/>
            <person name="Palaniappan K."/>
            <person name="Varghese N."/>
            <person name="Mukherjee S."/>
            <person name="Reddy T.B.K."/>
            <person name="Daum C."/>
            <person name="Copeland A."/>
            <person name="Chen I.A."/>
            <person name="Ivanova N.N."/>
            <person name="Kyrpides N.C."/>
            <person name="Shapiro N."/>
            <person name="Eloe-Fadrosh E.A."/>
            <person name="Pietrasiak N."/>
        </authorList>
    </citation>
    <scope>NUCLEOTIDE SEQUENCE</scope>
    <source>
        <strain evidence="1">GSE-TBD4-15B</strain>
    </source>
</reference>
<gene>
    <name evidence="1" type="ORF">KME07_13355</name>
</gene>
<name>A0A951PBZ9_9CYAN</name>
<dbReference type="Proteomes" id="UP000707356">
    <property type="component" value="Unassembled WGS sequence"/>
</dbReference>
<comment type="caution">
    <text evidence="1">The sequence shown here is derived from an EMBL/GenBank/DDBJ whole genome shotgun (WGS) entry which is preliminary data.</text>
</comment>
<accession>A0A951PBZ9</accession>
<sequence>MKLPFCDFGILATAILVALTVVVSAPTQPASSGAPNLLTATRLHR</sequence>